<reference evidence="2 3" key="1">
    <citation type="submission" date="2023-02" db="EMBL/GenBank/DDBJ databases">
        <title>Genome sequence of Lentisphaera profundi SAORIC-696.</title>
        <authorList>
            <person name="Kim e."/>
            <person name="Cho J.-C."/>
            <person name="Choi A."/>
            <person name="Kang I."/>
        </authorList>
    </citation>
    <scope>NUCLEOTIDE SEQUENCE [LARGE SCALE GENOMIC DNA]</scope>
    <source>
        <strain evidence="2 3">SAORIC-696</strain>
    </source>
</reference>
<accession>A0ABY7VQR3</accession>
<gene>
    <name evidence="2" type="ORF">PQO03_01010</name>
</gene>
<dbReference type="EMBL" id="CP117811">
    <property type="protein sequence ID" value="WDE96545.1"/>
    <property type="molecule type" value="Genomic_DNA"/>
</dbReference>
<dbReference type="Pfam" id="PF05016">
    <property type="entry name" value="ParE_toxin"/>
    <property type="match status" value="1"/>
</dbReference>
<proteinExistence type="predicted"/>
<sequence>MNLYFHPGAQQDLREAINYYNECKVGLGQQFAAQIQKSIQQIQGFPEAWSLISKRTRRVMTNRFPYGLIYSIKNDTIIVLAVMQLNRKPGYWKNRKI</sequence>
<evidence type="ECO:0000313" key="3">
    <source>
        <dbReference type="Proteomes" id="UP001214250"/>
    </source>
</evidence>
<name>A0ABY7VQR3_9BACT</name>
<keyword evidence="1" id="KW-1277">Toxin-antitoxin system</keyword>
<dbReference type="Gene3D" id="3.30.2310.20">
    <property type="entry name" value="RelE-like"/>
    <property type="match status" value="1"/>
</dbReference>
<dbReference type="RefSeq" id="WP_274150610.1">
    <property type="nucleotide sequence ID" value="NZ_CP117811.1"/>
</dbReference>
<keyword evidence="3" id="KW-1185">Reference proteome</keyword>
<dbReference type="InterPro" id="IPR035093">
    <property type="entry name" value="RelE/ParE_toxin_dom_sf"/>
</dbReference>
<dbReference type="Proteomes" id="UP001214250">
    <property type="component" value="Chromosome 1"/>
</dbReference>
<evidence type="ECO:0000313" key="2">
    <source>
        <dbReference type="EMBL" id="WDE96545.1"/>
    </source>
</evidence>
<organism evidence="2 3">
    <name type="scientific">Lentisphaera profundi</name>
    <dbReference type="NCBI Taxonomy" id="1658616"/>
    <lineage>
        <taxon>Bacteria</taxon>
        <taxon>Pseudomonadati</taxon>
        <taxon>Lentisphaerota</taxon>
        <taxon>Lentisphaeria</taxon>
        <taxon>Lentisphaerales</taxon>
        <taxon>Lentisphaeraceae</taxon>
        <taxon>Lentisphaera</taxon>
    </lineage>
</organism>
<evidence type="ECO:0000256" key="1">
    <source>
        <dbReference type="ARBA" id="ARBA00022649"/>
    </source>
</evidence>
<protein>
    <submittedName>
        <fullName evidence="2">Type II toxin-antitoxin system RelE/ParE family toxin</fullName>
    </submittedName>
</protein>
<dbReference type="InterPro" id="IPR007712">
    <property type="entry name" value="RelE/ParE_toxin"/>
</dbReference>